<feature type="transmembrane region" description="Helical" evidence="11">
    <location>
        <begin position="210"/>
        <end position="228"/>
    </location>
</feature>
<sequence>MENIKSLITSNMQKFGMIIALVGIIILFQILTGGTLLTPLNVTNIIMQNGYIIILAIGMMIIIITGEIDLSVGSVCAFIGAIAGILMASADVPVFIGVIACLLVGVLIGVWQGFWVAFVGIPSFVVTLAGMLLFRGLTLVVLGGQTLAPFPDSYRGISSAFLPDVFAGGELRLLTIIIGIAASLLYVTYEIRQRKVASFYSFKVPSFGFFALKIAVIILVINSFMFVLAQYQGVPVILLILIALIIGYTFVMNKTILGRHIYAVGGNMKAAQLSGVKTKKMKFLAFVNMGILSAIAGIVFSARLNAATPQAGQLFELDAIAAAVIGGASFTGGVGTIFGAVIGALVMGVLNNGMSLMGIGTDWQQAIKGLVLLGAVAFDVVNKNKGNS</sequence>
<feature type="transmembrane region" description="Helical" evidence="11">
    <location>
        <begin position="171"/>
        <end position="189"/>
    </location>
</feature>
<evidence type="ECO:0000256" key="3">
    <source>
        <dbReference type="ARBA" id="ARBA00022475"/>
    </source>
</evidence>
<protein>
    <recommendedName>
        <fullName evidence="10">Xylose transport system permease protein XylH</fullName>
    </recommendedName>
</protein>
<dbReference type="GO" id="GO:0022857">
    <property type="term" value="F:transmembrane transporter activity"/>
    <property type="evidence" value="ECO:0007669"/>
    <property type="project" value="InterPro"/>
</dbReference>
<dbReference type="CDD" id="cd06579">
    <property type="entry name" value="TM_PBP1_transp_AraH_like"/>
    <property type="match status" value="1"/>
</dbReference>
<dbReference type="NCBIfam" id="NF040906">
    <property type="entry name" value="GguB"/>
    <property type="match status" value="1"/>
</dbReference>
<evidence type="ECO:0000313" key="13">
    <source>
        <dbReference type="Proteomes" id="UP000243650"/>
    </source>
</evidence>
<dbReference type="OrthoDB" id="9813906at2"/>
<comment type="caution">
    <text evidence="12">The sequence shown here is derived from an EMBL/GenBank/DDBJ whole genome shotgun (WGS) entry which is preliminary data.</text>
</comment>
<reference evidence="12 13" key="1">
    <citation type="submission" date="2018-03" db="EMBL/GenBank/DDBJ databases">
        <title>Bacillus urumqiensis sp. nov., a moderately haloalkaliphilic bacterium isolated from a salt lake.</title>
        <authorList>
            <person name="Zhao B."/>
            <person name="Liao Z."/>
        </authorList>
    </citation>
    <scope>NUCLEOTIDE SEQUENCE [LARGE SCALE GENOMIC DNA]</scope>
    <source>
        <strain evidence="12 13">BZ-SZ-XJ18</strain>
    </source>
</reference>
<proteinExistence type="predicted"/>
<dbReference type="Pfam" id="PF02653">
    <property type="entry name" value="BPD_transp_2"/>
    <property type="match status" value="1"/>
</dbReference>
<evidence type="ECO:0000256" key="1">
    <source>
        <dbReference type="ARBA" id="ARBA00004651"/>
    </source>
</evidence>
<dbReference type="RefSeq" id="WP_105957646.1">
    <property type="nucleotide sequence ID" value="NZ_PVNS01000001.1"/>
</dbReference>
<evidence type="ECO:0000256" key="11">
    <source>
        <dbReference type="SAM" id="Phobius"/>
    </source>
</evidence>
<keyword evidence="8 11" id="KW-0472">Membrane</keyword>
<evidence type="ECO:0000256" key="9">
    <source>
        <dbReference type="ARBA" id="ARBA00035611"/>
    </source>
</evidence>
<evidence type="ECO:0000256" key="10">
    <source>
        <dbReference type="ARBA" id="ARBA00035686"/>
    </source>
</evidence>
<accession>A0A2P6MLW4</accession>
<evidence type="ECO:0000256" key="5">
    <source>
        <dbReference type="ARBA" id="ARBA00022597"/>
    </source>
</evidence>
<dbReference type="InterPro" id="IPR001851">
    <property type="entry name" value="ABC_transp_permease"/>
</dbReference>
<name>A0A2P6MLW4_ALKUR</name>
<organism evidence="12 13">
    <name type="scientific">Alkalicoccus urumqiensis</name>
    <name type="common">Bacillus urumqiensis</name>
    <dbReference type="NCBI Taxonomy" id="1548213"/>
    <lineage>
        <taxon>Bacteria</taxon>
        <taxon>Bacillati</taxon>
        <taxon>Bacillota</taxon>
        <taxon>Bacilli</taxon>
        <taxon>Bacillales</taxon>
        <taxon>Bacillaceae</taxon>
        <taxon>Alkalicoccus</taxon>
    </lineage>
</organism>
<keyword evidence="5" id="KW-0762">Sugar transport</keyword>
<feature type="transmembrane region" description="Helical" evidence="11">
    <location>
        <begin position="94"/>
        <end position="120"/>
    </location>
</feature>
<keyword evidence="6 11" id="KW-0812">Transmembrane</keyword>
<keyword evidence="13" id="KW-1185">Reference proteome</keyword>
<dbReference type="PANTHER" id="PTHR32196">
    <property type="entry name" value="ABC TRANSPORTER PERMEASE PROTEIN YPHD-RELATED-RELATED"/>
    <property type="match status" value="1"/>
</dbReference>
<evidence type="ECO:0000313" key="12">
    <source>
        <dbReference type="EMBL" id="PRO67262.1"/>
    </source>
</evidence>
<evidence type="ECO:0000256" key="6">
    <source>
        <dbReference type="ARBA" id="ARBA00022692"/>
    </source>
</evidence>
<dbReference type="AlphaFoldDB" id="A0A2P6MLW4"/>
<feature type="transmembrane region" description="Helical" evidence="11">
    <location>
        <begin position="132"/>
        <end position="151"/>
    </location>
</feature>
<keyword evidence="7 11" id="KW-1133">Transmembrane helix</keyword>
<keyword evidence="3" id="KW-1003">Cell membrane</keyword>
<evidence type="ECO:0000256" key="7">
    <source>
        <dbReference type="ARBA" id="ARBA00022989"/>
    </source>
</evidence>
<gene>
    <name evidence="12" type="ORF">C6I21_01495</name>
</gene>
<comment type="function">
    <text evidence="9">Part of the binding-protein-dependent transport system for D-xylose. Probably responsible for the translocation of the substrate across the membrane.</text>
</comment>
<feature type="transmembrane region" description="Helical" evidence="11">
    <location>
        <begin position="320"/>
        <end position="350"/>
    </location>
</feature>
<dbReference type="Proteomes" id="UP000243650">
    <property type="component" value="Unassembled WGS sequence"/>
</dbReference>
<comment type="subcellular location">
    <subcellularLocation>
        <location evidence="1">Cell membrane</location>
        <topology evidence="1">Multi-pass membrane protein</topology>
    </subcellularLocation>
</comment>
<feature type="transmembrane region" description="Helical" evidence="11">
    <location>
        <begin position="234"/>
        <end position="251"/>
    </location>
</feature>
<feature type="transmembrane region" description="Helical" evidence="11">
    <location>
        <begin position="283"/>
        <end position="300"/>
    </location>
</feature>
<evidence type="ECO:0000256" key="2">
    <source>
        <dbReference type="ARBA" id="ARBA00022448"/>
    </source>
</evidence>
<feature type="transmembrane region" description="Helical" evidence="11">
    <location>
        <begin position="45"/>
        <end position="63"/>
    </location>
</feature>
<keyword evidence="2" id="KW-0813">Transport</keyword>
<dbReference type="EMBL" id="PVNS01000001">
    <property type="protein sequence ID" value="PRO67262.1"/>
    <property type="molecule type" value="Genomic_DNA"/>
</dbReference>
<keyword evidence="4" id="KW-0997">Cell inner membrane</keyword>
<evidence type="ECO:0000256" key="8">
    <source>
        <dbReference type="ARBA" id="ARBA00023136"/>
    </source>
</evidence>
<dbReference type="PANTHER" id="PTHR32196:SF32">
    <property type="entry name" value="XYLOSE TRANSPORT SYSTEM PERMEASE PROTEIN XYLH"/>
    <property type="match status" value="1"/>
</dbReference>
<evidence type="ECO:0000256" key="4">
    <source>
        <dbReference type="ARBA" id="ARBA00022519"/>
    </source>
</evidence>
<dbReference type="GO" id="GO:0005886">
    <property type="term" value="C:plasma membrane"/>
    <property type="evidence" value="ECO:0007669"/>
    <property type="project" value="UniProtKB-SubCell"/>
</dbReference>
<feature type="transmembrane region" description="Helical" evidence="11">
    <location>
        <begin position="15"/>
        <end position="39"/>
    </location>
</feature>